<dbReference type="Proteomes" id="UP001519460">
    <property type="component" value="Unassembled WGS sequence"/>
</dbReference>
<keyword evidence="1" id="KW-0732">Signal</keyword>
<protein>
    <recommendedName>
        <fullName evidence="4">WAP domain-containing protein</fullName>
    </recommendedName>
</protein>
<evidence type="ECO:0000256" key="1">
    <source>
        <dbReference type="SAM" id="SignalP"/>
    </source>
</evidence>
<organism evidence="2 3">
    <name type="scientific">Batillaria attramentaria</name>
    <dbReference type="NCBI Taxonomy" id="370345"/>
    <lineage>
        <taxon>Eukaryota</taxon>
        <taxon>Metazoa</taxon>
        <taxon>Spiralia</taxon>
        <taxon>Lophotrochozoa</taxon>
        <taxon>Mollusca</taxon>
        <taxon>Gastropoda</taxon>
        <taxon>Caenogastropoda</taxon>
        <taxon>Sorbeoconcha</taxon>
        <taxon>Cerithioidea</taxon>
        <taxon>Batillariidae</taxon>
        <taxon>Batillaria</taxon>
    </lineage>
</organism>
<feature type="signal peptide" evidence="1">
    <location>
        <begin position="1"/>
        <end position="17"/>
    </location>
</feature>
<name>A0ABD0KIY3_9CAEN</name>
<comment type="caution">
    <text evidence="2">The sequence shown here is derived from an EMBL/GenBank/DDBJ whole genome shotgun (WGS) entry which is preliminary data.</text>
</comment>
<accession>A0ABD0KIY3</accession>
<reference evidence="2 3" key="1">
    <citation type="journal article" date="2023" name="Sci. Data">
        <title>Genome assembly of the Korean intertidal mud-creeper Batillaria attramentaria.</title>
        <authorList>
            <person name="Patra A.K."/>
            <person name="Ho P.T."/>
            <person name="Jun S."/>
            <person name="Lee S.J."/>
            <person name="Kim Y."/>
            <person name="Won Y.J."/>
        </authorList>
    </citation>
    <scope>NUCLEOTIDE SEQUENCE [LARGE SCALE GENOMIC DNA]</scope>
    <source>
        <strain evidence="2">Wonlab-2016</strain>
    </source>
</reference>
<evidence type="ECO:0000313" key="3">
    <source>
        <dbReference type="Proteomes" id="UP001519460"/>
    </source>
</evidence>
<gene>
    <name evidence="2" type="ORF">BaRGS_00021684</name>
</gene>
<sequence length="72" mass="7640">MKLIILTIALLIVAAKAQEDHCNNFAACDTITGPCQAADDDCGADKFCCVNKACHSHCEHVHDVDTTVVPAV</sequence>
<feature type="chain" id="PRO_5044781956" description="WAP domain-containing protein" evidence="1">
    <location>
        <begin position="18"/>
        <end position="72"/>
    </location>
</feature>
<evidence type="ECO:0008006" key="4">
    <source>
        <dbReference type="Google" id="ProtNLM"/>
    </source>
</evidence>
<evidence type="ECO:0000313" key="2">
    <source>
        <dbReference type="EMBL" id="KAK7487014.1"/>
    </source>
</evidence>
<dbReference type="AlphaFoldDB" id="A0ABD0KIY3"/>
<keyword evidence="3" id="KW-1185">Reference proteome</keyword>
<dbReference type="EMBL" id="JACVVK020000170">
    <property type="protein sequence ID" value="KAK7487014.1"/>
    <property type="molecule type" value="Genomic_DNA"/>
</dbReference>
<proteinExistence type="predicted"/>